<gene>
    <name evidence="3" type="ORF">Fomme_000064</name>
</gene>
<keyword evidence="3" id="KW-0255">Endonuclease</keyword>
<dbReference type="InterPro" id="IPR000305">
    <property type="entry name" value="GIY-YIG_endonuc"/>
</dbReference>
<reference evidence="3" key="1">
    <citation type="submission" date="2019-03" db="EMBL/GenBank/DDBJ databases">
        <title>Evidence of extensive intraspecific noncoding reshuffling in a 169kb mitochondrial genome of basidiomycete fungus.</title>
        <authorList>
            <person name="Lee H.-H."/>
            <person name="Ke H.-M."/>
            <person name="Lin C.-Y.I."/>
            <person name="Lee T.J."/>
            <person name="Chung C.-L."/>
            <person name="Tsai I.J."/>
        </authorList>
    </citation>
    <scope>NUCLEOTIDE SEQUENCE</scope>
    <source>
        <strain evidence="3">MF3/22</strain>
    </source>
</reference>
<dbReference type="SMART" id="SM00465">
    <property type="entry name" value="GIYc"/>
    <property type="match status" value="1"/>
</dbReference>
<accession>A0A5B9R9N5</accession>
<keyword evidence="1" id="KW-0472">Membrane</keyword>
<keyword evidence="3" id="KW-0540">Nuclease</keyword>
<evidence type="ECO:0000313" key="3">
    <source>
        <dbReference type="EMBL" id="QEG57062.1"/>
    </source>
</evidence>
<dbReference type="InterPro" id="IPR035901">
    <property type="entry name" value="GIY-YIG_endonuc_sf"/>
</dbReference>
<dbReference type="EMBL" id="MK623258">
    <property type="protein sequence ID" value="QEG57062.1"/>
    <property type="molecule type" value="Genomic_DNA"/>
</dbReference>
<geneLocation type="mitochondrion" evidence="3"/>
<dbReference type="GO" id="GO:0004519">
    <property type="term" value="F:endonuclease activity"/>
    <property type="evidence" value="ECO:0007669"/>
    <property type="project" value="UniProtKB-KW"/>
</dbReference>
<feature type="transmembrane region" description="Helical" evidence="1">
    <location>
        <begin position="149"/>
        <end position="167"/>
    </location>
</feature>
<dbReference type="Pfam" id="PF01541">
    <property type="entry name" value="GIY-YIG"/>
    <property type="match status" value="1"/>
</dbReference>
<dbReference type="NCBIfam" id="TIGR01453">
    <property type="entry name" value="grpIintron_endo"/>
    <property type="match status" value="1"/>
</dbReference>
<proteinExistence type="predicted"/>
<keyword evidence="3" id="KW-0496">Mitochondrion</keyword>
<sequence>MLILNSIFFIKAKNRIKPVKVYKNFLENKLNIKTENKHKIGIYYLINLSNGHDYVGKSKNLAVRLNSYLNVNKLIKNKNMLICKALLDFNSNNFAVFIIEYTDLENLNKRENFWISKLDPQYNIIKPGKKINKKINKNINKNIKKNRSFTYWFLFAIILCVITLVITK</sequence>
<feature type="domain" description="GIY-YIG" evidence="2">
    <location>
        <begin position="38"/>
        <end position="124"/>
    </location>
</feature>
<evidence type="ECO:0000259" key="2">
    <source>
        <dbReference type="PROSITE" id="PS50164"/>
    </source>
</evidence>
<organism evidence="3">
    <name type="scientific">Fomitiporia mediterranea</name>
    <dbReference type="NCBI Taxonomy" id="208960"/>
    <lineage>
        <taxon>Eukaryota</taxon>
        <taxon>Fungi</taxon>
        <taxon>Dikarya</taxon>
        <taxon>Basidiomycota</taxon>
        <taxon>Agaricomycotina</taxon>
        <taxon>Agaricomycetes</taxon>
        <taxon>Hymenochaetales</taxon>
        <taxon>Hymenochaetaceae</taxon>
        <taxon>Fomitiporia</taxon>
    </lineage>
</organism>
<dbReference type="InterPro" id="IPR006350">
    <property type="entry name" value="Intron_endoG1"/>
</dbReference>
<keyword evidence="1" id="KW-0812">Transmembrane</keyword>
<dbReference type="AlphaFoldDB" id="A0A5B9R9N5"/>
<evidence type="ECO:0000256" key="1">
    <source>
        <dbReference type="SAM" id="Phobius"/>
    </source>
</evidence>
<protein>
    <submittedName>
        <fullName evidence="3">GIY-YIG homing endonuclease</fullName>
    </submittedName>
</protein>
<name>A0A5B9R9N5_9AGAM</name>
<dbReference type="Gene3D" id="3.40.1440.10">
    <property type="entry name" value="GIY-YIG endonuclease"/>
    <property type="match status" value="1"/>
</dbReference>
<dbReference type="PROSITE" id="PS50164">
    <property type="entry name" value="GIY_YIG"/>
    <property type="match status" value="1"/>
</dbReference>
<keyword evidence="3" id="KW-0378">Hydrolase</keyword>
<dbReference type="SUPFAM" id="SSF82771">
    <property type="entry name" value="GIY-YIG endonuclease"/>
    <property type="match status" value="1"/>
</dbReference>
<keyword evidence="1" id="KW-1133">Transmembrane helix</keyword>